<dbReference type="NCBIfam" id="TIGR01733">
    <property type="entry name" value="AA-adenyl-dom"/>
    <property type="match status" value="1"/>
</dbReference>
<dbReference type="Pfam" id="PF13193">
    <property type="entry name" value="AMP-binding_C"/>
    <property type="match status" value="1"/>
</dbReference>
<comment type="caution">
    <text evidence="3">The sequence shown here is derived from an EMBL/GenBank/DDBJ whole genome shotgun (WGS) entry which is preliminary data.</text>
</comment>
<accession>A0AAE3DW62</accession>
<proteinExistence type="predicted"/>
<dbReference type="Gene3D" id="3.40.50.12780">
    <property type="entry name" value="N-terminal domain of ligase-like"/>
    <property type="match status" value="1"/>
</dbReference>
<dbReference type="EMBL" id="JAJEQM010000001">
    <property type="protein sequence ID" value="MCC2209219.1"/>
    <property type="molecule type" value="Genomic_DNA"/>
</dbReference>
<dbReference type="GO" id="GO:0005737">
    <property type="term" value="C:cytoplasm"/>
    <property type="evidence" value="ECO:0007669"/>
    <property type="project" value="TreeGrafter"/>
</dbReference>
<dbReference type="InterPro" id="IPR025110">
    <property type="entry name" value="AMP-bd_C"/>
</dbReference>
<reference evidence="3 4" key="1">
    <citation type="submission" date="2021-10" db="EMBL/GenBank/DDBJ databases">
        <title>Anaerobic single-cell dispensing facilitates the cultivation of human gut bacteria.</title>
        <authorList>
            <person name="Afrizal A."/>
        </authorList>
    </citation>
    <scope>NUCLEOTIDE SEQUENCE [LARGE SCALE GENOMIC DNA]</scope>
    <source>
        <strain evidence="3 4">CLA-AA-H232</strain>
    </source>
</reference>
<dbReference type="SUPFAM" id="SSF56801">
    <property type="entry name" value="Acetyl-CoA synthetase-like"/>
    <property type="match status" value="1"/>
</dbReference>
<dbReference type="InterPro" id="IPR042099">
    <property type="entry name" value="ANL_N_sf"/>
</dbReference>
<evidence type="ECO:0000259" key="1">
    <source>
        <dbReference type="Pfam" id="PF00501"/>
    </source>
</evidence>
<dbReference type="PROSITE" id="PS00455">
    <property type="entry name" value="AMP_BINDING"/>
    <property type="match status" value="1"/>
</dbReference>
<evidence type="ECO:0000313" key="4">
    <source>
        <dbReference type="Proteomes" id="UP001198242"/>
    </source>
</evidence>
<dbReference type="CDD" id="cd05930">
    <property type="entry name" value="A_NRPS"/>
    <property type="match status" value="1"/>
</dbReference>
<dbReference type="PANTHER" id="PTHR45527:SF1">
    <property type="entry name" value="FATTY ACID SYNTHASE"/>
    <property type="match status" value="1"/>
</dbReference>
<protein>
    <submittedName>
        <fullName evidence="3">Amino acid adenylation domain-containing protein</fullName>
    </submittedName>
</protein>
<feature type="domain" description="AMP-dependent synthetase/ligase" evidence="1">
    <location>
        <begin position="12"/>
        <end position="368"/>
    </location>
</feature>
<dbReference type="Gene3D" id="3.30.300.30">
    <property type="match status" value="1"/>
</dbReference>
<gene>
    <name evidence="3" type="ORF">LKE05_00175</name>
</gene>
<dbReference type="RefSeq" id="WP_308455618.1">
    <property type="nucleotide sequence ID" value="NZ_JAJEQM010000001.1"/>
</dbReference>
<dbReference type="InterPro" id="IPR010071">
    <property type="entry name" value="AA_adenyl_dom"/>
</dbReference>
<dbReference type="GO" id="GO:0031177">
    <property type="term" value="F:phosphopantetheine binding"/>
    <property type="evidence" value="ECO:0007669"/>
    <property type="project" value="TreeGrafter"/>
</dbReference>
<dbReference type="InterPro" id="IPR000873">
    <property type="entry name" value="AMP-dep_synth/lig_dom"/>
</dbReference>
<dbReference type="AlphaFoldDB" id="A0AAE3DW62"/>
<feature type="domain" description="AMP-binding enzyme C-terminal" evidence="2">
    <location>
        <begin position="428"/>
        <end position="497"/>
    </location>
</feature>
<dbReference type="Proteomes" id="UP001198242">
    <property type="component" value="Unassembled WGS sequence"/>
</dbReference>
<dbReference type="GO" id="GO:0043041">
    <property type="term" value="P:amino acid activation for nonribosomal peptide biosynthetic process"/>
    <property type="evidence" value="ECO:0007669"/>
    <property type="project" value="TreeGrafter"/>
</dbReference>
<sequence>METMMQSAVCLLEQAAEKFKNKTVFEDKDGSISFEELREKSRIIGSELIKRVETGRKCPVIVYLPKSIKSIISFMGSLYSASPYVPIDYAIPMARMEKTVENLHPTAIITDTDGKAKLESFNLDTEILIFDELADGQADDAAVDKSLGGVCDLDPAYIMYTSGSTGVPKGVTISNRGVIDYIEWIVKTFPIDENSVIGMQSAFHFDNSVFDMYTTFYTGAKTMIIPEILFMYPEKLMDYMTENKISVIFWVPTVMISVANGGVLENADLSALKLILFAGEVMPNTQLNIWRKYLPDCMYVNMYGPTEATDIATYYIVDREYENHETLPIGKVCRNMRALILNDDDKQCAVGEQGELCISGTGIALGYWNSPEITAKAFVQNPLNTKYHDRIYRTGDLVYENEEGNIIFIGRKDSQIKLRGNRIELGDLESAAAAIENVASACALFDADKQEIVLFIETTAEIVARKFKMELKKYVPAYMVPGKIVTMEKFPHTPSGKIDRVGLRKTYIN</sequence>
<dbReference type="GO" id="GO:0044550">
    <property type="term" value="P:secondary metabolite biosynthetic process"/>
    <property type="evidence" value="ECO:0007669"/>
    <property type="project" value="TreeGrafter"/>
</dbReference>
<dbReference type="InterPro" id="IPR020845">
    <property type="entry name" value="AMP-binding_CS"/>
</dbReference>
<evidence type="ECO:0000313" key="3">
    <source>
        <dbReference type="EMBL" id="MCC2209219.1"/>
    </source>
</evidence>
<keyword evidence="4" id="KW-1185">Reference proteome</keyword>
<evidence type="ECO:0000259" key="2">
    <source>
        <dbReference type="Pfam" id="PF13193"/>
    </source>
</evidence>
<dbReference type="InterPro" id="IPR045851">
    <property type="entry name" value="AMP-bd_C_sf"/>
</dbReference>
<dbReference type="PANTHER" id="PTHR45527">
    <property type="entry name" value="NONRIBOSOMAL PEPTIDE SYNTHETASE"/>
    <property type="match status" value="1"/>
</dbReference>
<organism evidence="3 4">
    <name type="scientific">Hominilimicola fabiformis</name>
    <dbReference type="NCBI Taxonomy" id="2885356"/>
    <lineage>
        <taxon>Bacteria</taxon>
        <taxon>Bacillati</taxon>
        <taxon>Bacillota</taxon>
        <taxon>Clostridia</taxon>
        <taxon>Eubacteriales</taxon>
        <taxon>Oscillospiraceae</taxon>
        <taxon>Hominilimicola</taxon>
    </lineage>
</organism>
<dbReference type="Pfam" id="PF00501">
    <property type="entry name" value="AMP-binding"/>
    <property type="match status" value="1"/>
</dbReference>
<name>A0AAE3DW62_9FIRM</name>